<keyword evidence="2" id="KW-1185">Reference proteome</keyword>
<name>A0AAV3QLE5_LITER</name>
<proteinExistence type="predicted"/>
<evidence type="ECO:0000313" key="2">
    <source>
        <dbReference type="Proteomes" id="UP001454036"/>
    </source>
</evidence>
<protein>
    <submittedName>
        <fullName evidence="1">Uncharacterized protein</fullName>
    </submittedName>
</protein>
<evidence type="ECO:0000313" key="1">
    <source>
        <dbReference type="EMBL" id="GAA0164355.1"/>
    </source>
</evidence>
<organism evidence="1 2">
    <name type="scientific">Lithospermum erythrorhizon</name>
    <name type="common">Purple gromwell</name>
    <name type="synonym">Lithospermum officinale var. erythrorhizon</name>
    <dbReference type="NCBI Taxonomy" id="34254"/>
    <lineage>
        <taxon>Eukaryota</taxon>
        <taxon>Viridiplantae</taxon>
        <taxon>Streptophyta</taxon>
        <taxon>Embryophyta</taxon>
        <taxon>Tracheophyta</taxon>
        <taxon>Spermatophyta</taxon>
        <taxon>Magnoliopsida</taxon>
        <taxon>eudicotyledons</taxon>
        <taxon>Gunneridae</taxon>
        <taxon>Pentapetalae</taxon>
        <taxon>asterids</taxon>
        <taxon>lamiids</taxon>
        <taxon>Boraginales</taxon>
        <taxon>Boraginaceae</taxon>
        <taxon>Boraginoideae</taxon>
        <taxon>Lithospermeae</taxon>
        <taxon>Lithospermum</taxon>
    </lineage>
</organism>
<dbReference type="PANTHER" id="PTHR33240:SF15">
    <property type="entry name" value="GAG-PRO-LIKE PROTEIN"/>
    <property type="match status" value="1"/>
</dbReference>
<dbReference type="PANTHER" id="PTHR33240">
    <property type="entry name" value="OS08G0508500 PROTEIN"/>
    <property type="match status" value="1"/>
</dbReference>
<gene>
    <name evidence="1" type="ORF">LIER_20013</name>
</gene>
<dbReference type="AlphaFoldDB" id="A0AAV3QLE5"/>
<dbReference type="EMBL" id="BAABME010005019">
    <property type="protein sequence ID" value="GAA0164355.1"/>
    <property type="molecule type" value="Genomic_DNA"/>
</dbReference>
<accession>A0AAV3QLE5</accession>
<dbReference type="Proteomes" id="UP001454036">
    <property type="component" value="Unassembled WGS sequence"/>
</dbReference>
<reference evidence="1 2" key="1">
    <citation type="submission" date="2024-01" db="EMBL/GenBank/DDBJ databases">
        <title>The complete chloroplast genome sequence of Lithospermum erythrorhizon: insights into the phylogenetic relationship among Boraginaceae species and the maternal lineages of purple gromwells.</title>
        <authorList>
            <person name="Okada T."/>
            <person name="Watanabe K."/>
        </authorList>
    </citation>
    <scope>NUCLEOTIDE SEQUENCE [LARGE SCALE GENOMIC DNA]</scope>
</reference>
<sequence length="189" mass="21688">MLVDTDSSVDILYLSTIDKLHLPRSHLQPAYTTLTGFTCHSVHPVGMDSSYNDIIGRSILTALRAIVSPMHLKLKFSTVRDIGEICRDQRRARICYQTSVPPQKGNLEMGVKRSRQNHSEICIVRNAEEQDNSPKERENLKKPHEEVEIMPFNQANPEKTFHVGTLIDNDHNRIQSMALQRWQHLPPKQ</sequence>
<comment type="caution">
    <text evidence="1">The sequence shown here is derived from an EMBL/GenBank/DDBJ whole genome shotgun (WGS) entry which is preliminary data.</text>
</comment>